<keyword evidence="2" id="KW-1185">Reference proteome</keyword>
<dbReference type="AlphaFoldDB" id="A0A0U1LKP7"/>
<gene>
    <name evidence="1" type="ORF">PISL3812_00877</name>
</gene>
<dbReference type="InterPro" id="IPR008441">
    <property type="entry name" value="AfumC-like_glycosyl_Trfase"/>
</dbReference>
<accession>A0A0U1LKP7</accession>
<evidence type="ECO:0000313" key="1">
    <source>
        <dbReference type="EMBL" id="CRG83525.1"/>
    </source>
</evidence>
<reference evidence="1 2" key="1">
    <citation type="submission" date="2015-04" db="EMBL/GenBank/DDBJ databases">
        <authorList>
            <person name="Syromyatnikov M.Y."/>
            <person name="Popov V.N."/>
        </authorList>
    </citation>
    <scope>NUCLEOTIDE SEQUENCE [LARGE SCALE GENOMIC DNA]</scope>
    <source>
        <strain evidence="1">WF-38-12</strain>
    </source>
</reference>
<sequence>MAFEIEAAFKEELRYVEARDTRSEEEILASIREPQVPAETSEKNIWAFWHSGLDDMPGWTQRNVVDWARLCGPSWTIRVLDTVPGSPNNALKYIPANLLPETFVQGTMTGAYVGPHSADFLRGALLYLYGGVFMDVGNILVRNMDDMCWNILSDPQSPRQVSVPWMYGTIMANHFVAARKNDPFIKRWHDLFIYLWKGRDSYEGMASNPLVSGVLNKDFSESVERGFGWQFKIEPLMVFEYIMQVVSWDRLCMLEDAGDGFSCADYARDNILWFDALDEDWAAEKIVGFTGQALFDALATRLDADPNSERYKQAHTMTWRILTESSMQKVTRGKNLTKTPALGLLWDLPGNKGKDFEKGTFAELLRYGSVHFEQTRPQIAVVQTNKPKVTVRKGVFEP</sequence>
<organism evidence="1 2">
    <name type="scientific">Talaromyces islandicus</name>
    <name type="common">Penicillium islandicum</name>
    <dbReference type="NCBI Taxonomy" id="28573"/>
    <lineage>
        <taxon>Eukaryota</taxon>
        <taxon>Fungi</taxon>
        <taxon>Dikarya</taxon>
        <taxon>Ascomycota</taxon>
        <taxon>Pezizomycotina</taxon>
        <taxon>Eurotiomycetes</taxon>
        <taxon>Eurotiomycetidae</taxon>
        <taxon>Eurotiales</taxon>
        <taxon>Trichocomaceae</taxon>
        <taxon>Talaromyces</taxon>
        <taxon>Talaromyces sect. Islandici</taxon>
    </lineage>
</organism>
<evidence type="ECO:0008006" key="3">
    <source>
        <dbReference type="Google" id="ProtNLM"/>
    </source>
</evidence>
<dbReference type="Proteomes" id="UP000054383">
    <property type="component" value="Unassembled WGS sequence"/>
</dbReference>
<dbReference type="InterPro" id="IPR029044">
    <property type="entry name" value="Nucleotide-diphossugar_trans"/>
</dbReference>
<dbReference type="OrthoDB" id="409543at2759"/>
<dbReference type="OMA" id="VPWMYGT"/>
<dbReference type="GO" id="GO:0016757">
    <property type="term" value="F:glycosyltransferase activity"/>
    <property type="evidence" value="ECO:0007669"/>
    <property type="project" value="InterPro"/>
</dbReference>
<dbReference type="Gene3D" id="3.90.550.20">
    <property type="match status" value="1"/>
</dbReference>
<dbReference type="EMBL" id="CVMT01000001">
    <property type="protein sequence ID" value="CRG83525.1"/>
    <property type="molecule type" value="Genomic_DNA"/>
</dbReference>
<dbReference type="Pfam" id="PF05704">
    <property type="entry name" value="Caps_synth"/>
    <property type="match status" value="1"/>
</dbReference>
<name>A0A0U1LKP7_TALIS</name>
<dbReference type="SUPFAM" id="SSF53448">
    <property type="entry name" value="Nucleotide-diphospho-sugar transferases"/>
    <property type="match status" value="1"/>
</dbReference>
<evidence type="ECO:0000313" key="2">
    <source>
        <dbReference type="Proteomes" id="UP000054383"/>
    </source>
</evidence>
<proteinExistence type="predicted"/>
<protein>
    <recommendedName>
        <fullName evidence="3">Capsule polysaccharide biosynthesis protein</fullName>
    </recommendedName>
</protein>